<organism evidence="1 2">
    <name type="scientific">Caloramator mitchellensis</name>
    <dbReference type="NCBI Taxonomy" id="908809"/>
    <lineage>
        <taxon>Bacteria</taxon>
        <taxon>Bacillati</taxon>
        <taxon>Bacillota</taxon>
        <taxon>Clostridia</taxon>
        <taxon>Eubacteriales</taxon>
        <taxon>Clostridiaceae</taxon>
        <taxon>Caloramator</taxon>
    </lineage>
</organism>
<evidence type="ECO:0000313" key="2">
    <source>
        <dbReference type="Proteomes" id="UP000052015"/>
    </source>
</evidence>
<dbReference type="RefSeq" id="WP_057977786.1">
    <property type="nucleotide sequence ID" value="NZ_LKHP01000004.1"/>
</dbReference>
<comment type="caution">
    <text evidence="1">The sequence shown here is derived from an EMBL/GenBank/DDBJ whole genome shotgun (WGS) entry which is preliminary data.</text>
</comment>
<accession>A0A0R3JUH0</accession>
<name>A0A0R3JUH0_CALMK</name>
<dbReference type="EMBL" id="LKHP01000004">
    <property type="protein sequence ID" value="KRQ87222.1"/>
    <property type="molecule type" value="Genomic_DNA"/>
</dbReference>
<keyword evidence="2" id="KW-1185">Reference proteome</keyword>
<gene>
    <name evidence="1" type="ORF">ABG79_01025</name>
</gene>
<sequence length="139" mass="15480">MTDTNVSSGTTTECECCCIGSQNITFNSCEDIKDFTIQNLELKCEGRFLKIRVELKNVCRGRKVNVGVLVCENESGTFFTRAFKACQFTVPSGTGNCTNVTVDEFCFVFPDENICNSRTFVVKVIAHYGDFPSFPFCPC</sequence>
<reference evidence="1 2" key="1">
    <citation type="submission" date="2015-09" db="EMBL/GenBank/DDBJ databases">
        <title>Draft genome sequence of a Caloramator mitchellensis, a moderate thermophile from the Great Artesian Basin of Australia.</title>
        <authorList>
            <person name="Patel B.K."/>
        </authorList>
    </citation>
    <scope>NUCLEOTIDE SEQUENCE [LARGE SCALE GENOMIC DNA]</scope>
    <source>
        <strain evidence="1 2">VF08</strain>
    </source>
</reference>
<dbReference type="Proteomes" id="UP000052015">
    <property type="component" value="Unassembled WGS sequence"/>
</dbReference>
<dbReference type="STRING" id="908809.ABG79_01025"/>
<dbReference type="AlphaFoldDB" id="A0A0R3JUH0"/>
<dbReference type="OrthoDB" id="1954331at2"/>
<evidence type="ECO:0000313" key="1">
    <source>
        <dbReference type="EMBL" id="KRQ87222.1"/>
    </source>
</evidence>
<proteinExistence type="predicted"/>
<protein>
    <submittedName>
        <fullName evidence="1">Uncharacterized protein</fullName>
    </submittedName>
</protein>